<organism evidence="5 6">
    <name type="scientific">Pusillimonas minor</name>
    <dbReference type="NCBI Taxonomy" id="2697024"/>
    <lineage>
        <taxon>Bacteria</taxon>
        <taxon>Pseudomonadati</taxon>
        <taxon>Pseudomonadota</taxon>
        <taxon>Betaproteobacteria</taxon>
        <taxon>Burkholderiales</taxon>
        <taxon>Alcaligenaceae</taxon>
        <taxon>Pusillimonas</taxon>
    </lineage>
</organism>
<dbReference type="InterPro" id="IPR051538">
    <property type="entry name" value="Acyl-CoA_Synth/Transferase"/>
</dbReference>
<dbReference type="Gene3D" id="3.30.470.20">
    <property type="entry name" value="ATP-grasp fold, B domain"/>
    <property type="match status" value="1"/>
</dbReference>
<sequence length="824" mass="89863">MLRHRLAALFDPLSVLVVGPKGLAAAQSLPPRLRAQATVVVAQPGQSVKLPATLAGVPKGGRLDLAVVSLTGRMLNQALWSLQAHRPRALIVLSPDHPSIDPAHDTQLCRLFAREHDCMVLGPRSLGLQRTHTGLNLSLSSHLALPGKVALVSQSEAIFSAVLDWARDANLGFSTVVSMGDESSVGIAQVLDYLATDSRTDSIAVYLDNVVSSRALTSALRAAASVKPVVVLRAGQGARNPNSLSDAVFNALLRRAGAVRVPYFVQLFSAIKVLRSPVRPKGRRIALFSNGSGPPQLALDIMGEAAAVVPAEFSLSTINALSESLEPRAQVKNPVVTRAALVPETMRLMLAALMDDPNVDGLLMLLAPDSRADMAEVVRQVTTMAPKAPKPIMACLMGEASMRPLRHMLDEVGIPSFRTPEAATNAFGVLAAYHYNQTLSLQTLPPEPLVRLPQVGEARKLVAQVLAEGRQHLTLSECASLFSYFDIPLELLTPDAEYPGLQHVDDVPMAIRVGVDALYGPFINFGSGGRSAISARDRAIELPPLNGFLARQLVERSAIWRRVLKHQMSPAAYECLQEVLERLSDMVCELPELANVLIDPIWAGNMQLFAQGVQVEIKPSELAALPENSGYGHMAIHPYPRQLVKSHEFADGEPWMMRPIRPEDAEPLQLFVRDLSDESRYMRFVSMLRELTPSMLARYTRIDYDRELALVATVQVPNPAHRGHPQEQIVGFAHYLRNADGLGAEYALVISDKWQRHGLGKKLLQGLIEAAKAQRLGYIEGFVLANNRAMLGLMTRLGFQNDPDVEDPSVRRVWLALDEGLSES</sequence>
<dbReference type="Pfam" id="PF13549">
    <property type="entry name" value="ATP-grasp_5"/>
    <property type="match status" value="1"/>
</dbReference>
<evidence type="ECO:0000256" key="2">
    <source>
        <dbReference type="ARBA" id="ARBA00022741"/>
    </source>
</evidence>
<evidence type="ECO:0000313" key="5">
    <source>
        <dbReference type="EMBL" id="MBC2770790.1"/>
    </source>
</evidence>
<dbReference type="PANTHER" id="PTHR43334">
    <property type="entry name" value="ACETATE--COA LIGASE [ADP-FORMING]"/>
    <property type="match status" value="1"/>
</dbReference>
<evidence type="ECO:0000259" key="4">
    <source>
        <dbReference type="PROSITE" id="PS51186"/>
    </source>
</evidence>
<dbReference type="InterPro" id="IPR016102">
    <property type="entry name" value="Succinyl-CoA_synth-like"/>
</dbReference>
<dbReference type="InterPro" id="IPR016181">
    <property type="entry name" value="Acyl_CoA_acyltransferase"/>
</dbReference>
<protein>
    <submittedName>
        <fullName evidence="5">GNAT family N-acetyltransferase</fullName>
    </submittedName>
</protein>
<dbReference type="EMBL" id="JACJUU010000012">
    <property type="protein sequence ID" value="MBC2770790.1"/>
    <property type="molecule type" value="Genomic_DNA"/>
</dbReference>
<dbReference type="Gene3D" id="3.40.50.261">
    <property type="entry name" value="Succinyl-CoA synthetase domains"/>
    <property type="match status" value="2"/>
</dbReference>
<dbReference type="CDD" id="cd04301">
    <property type="entry name" value="NAT_SF"/>
    <property type="match status" value="1"/>
</dbReference>
<dbReference type="InterPro" id="IPR032875">
    <property type="entry name" value="Succ_CoA_lig_flav_dom"/>
</dbReference>
<keyword evidence="2" id="KW-0547">Nucleotide-binding</keyword>
<dbReference type="SUPFAM" id="SSF55729">
    <property type="entry name" value="Acyl-CoA N-acyltransferases (Nat)"/>
    <property type="match status" value="1"/>
</dbReference>
<keyword evidence="1" id="KW-0436">Ligase</keyword>
<accession>A0A842HTP9</accession>
<evidence type="ECO:0000313" key="6">
    <source>
        <dbReference type="Proteomes" id="UP000545386"/>
    </source>
</evidence>
<evidence type="ECO:0000256" key="3">
    <source>
        <dbReference type="ARBA" id="ARBA00022840"/>
    </source>
</evidence>
<keyword evidence="3" id="KW-0067">ATP-binding</keyword>
<dbReference type="Proteomes" id="UP000545386">
    <property type="component" value="Unassembled WGS sequence"/>
</dbReference>
<gene>
    <name evidence="5" type="ORF">GTU67_12810</name>
</gene>
<dbReference type="AlphaFoldDB" id="A0A842HTP9"/>
<dbReference type="GO" id="GO:0005524">
    <property type="term" value="F:ATP binding"/>
    <property type="evidence" value="ECO:0007669"/>
    <property type="project" value="UniProtKB-KW"/>
</dbReference>
<dbReference type="PROSITE" id="PS51186">
    <property type="entry name" value="GNAT"/>
    <property type="match status" value="1"/>
</dbReference>
<comment type="caution">
    <text evidence="5">The sequence shown here is derived from an EMBL/GenBank/DDBJ whole genome shotgun (WGS) entry which is preliminary data.</text>
</comment>
<feature type="domain" description="N-acetyltransferase" evidence="4">
    <location>
        <begin position="670"/>
        <end position="820"/>
    </location>
</feature>
<keyword evidence="5" id="KW-0808">Transferase</keyword>
<evidence type="ECO:0000256" key="1">
    <source>
        <dbReference type="ARBA" id="ARBA00022598"/>
    </source>
</evidence>
<dbReference type="GO" id="GO:0016747">
    <property type="term" value="F:acyltransferase activity, transferring groups other than amino-acyl groups"/>
    <property type="evidence" value="ECO:0007669"/>
    <property type="project" value="InterPro"/>
</dbReference>
<dbReference type="Gene3D" id="3.40.630.30">
    <property type="match status" value="1"/>
</dbReference>
<dbReference type="PANTHER" id="PTHR43334:SF1">
    <property type="entry name" value="3-HYDROXYPROPIONATE--COA LIGASE [ADP-FORMING]"/>
    <property type="match status" value="1"/>
</dbReference>
<dbReference type="Pfam" id="PF13607">
    <property type="entry name" value="Succ_CoA_lig"/>
    <property type="match status" value="1"/>
</dbReference>
<name>A0A842HTP9_9BURK</name>
<reference evidence="5 6" key="1">
    <citation type="submission" date="2020-08" db="EMBL/GenBank/DDBJ databases">
        <title>Paraeoetvoesia sp. YC-7-48 draft genome sequence.</title>
        <authorList>
            <person name="Yao L."/>
        </authorList>
    </citation>
    <scope>NUCLEOTIDE SEQUENCE [LARGE SCALE GENOMIC DNA]</scope>
    <source>
        <strain evidence="6">YC-7-48</strain>
    </source>
</reference>
<dbReference type="Pfam" id="PF00583">
    <property type="entry name" value="Acetyltransf_1"/>
    <property type="match status" value="1"/>
</dbReference>
<proteinExistence type="predicted"/>
<dbReference type="InterPro" id="IPR000182">
    <property type="entry name" value="GNAT_dom"/>
</dbReference>
<dbReference type="GO" id="GO:0016874">
    <property type="term" value="F:ligase activity"/>
    <property type="evidence" value="ECO:0007669"/>
    <property type="project" value="UniProtKB-KW"/>
</dbReference>
<keyword evidence="6" id="KW-1185">Reference proteome</keyword>
<dbReference type="RefSeq" id="WP_185780458.1">
    <property type="nucleotide sequence ID" value="NZ_JACJUU010000012.1"/>
</dbReference>
<dbReference type="SUPFAM" id="SSF52210">
    <property type="entry name" value="Succinyl-CoA synthetase domains"/>
    <property type="match status" value="2"/>
</dbReference>